<dbReference type="Pfam" id="PF12833">
    <property type="entry name" value="HTH_18"/>
    <property type="match status" value="1"/>
</dbReference>
<comment type="caution">
    <text evidence="5">The sequence shown here is derived from an EMBL/GenBank/DDBJ whole genome shotgun (WGS) entry which is preliminary data.</text>
</comment>
<dbReference type="InterPro" id="IPR009057">
    <property type="entry name" value="Homeodomain-like_sf"/>
</dbReference>
<protein>
    <submittedName>
        <fullName evidence="5">Helix-turn-helix domain-containing protein</fullName>
    </submittedName>
</protein>
<dbReference type="PANTHER" id="PTHR46796">
    <property type="entry name" value="HTH-TYPE TRANSCRIPTIONAL ACTIVATOR RHAS-RELATED"/>
    <property type="match status" value="1"/>
</dbReference>
<keyword evidence="6" id="KW-1185">Reference proteome</keyword>
<evidence type="ECO:0000259" key="4">
    <source>
        <dbReference type="PROSITE" id="PS01124"/>
    </source>
</evidence>
<evidence type="ECO:0000256" key="3">
    <source>
        <dbReference type="ARBA" id="ARBA00023163"/>
    </source>
</evidence>
<dbReference type="PANTHER" id="PTHR46796:SF15">
    <property type="entry name" value="BLL1074 PROTEIN"/>
    <property type="match status" value="1"/>
</dbReference>
<dbReference type="PROSITE" id="PS01124">
    <property type="entry name" value="HTH_ARAC_FAMILY_2"/>
    <property type="match status" value="1"/>
</dbReference>
<evidence type="ECO:0000256" key="2">
    <source>
        <dbReference type="ARBA" id="ARBA00023125"/>
    </source>
</evidence>
<name>A0ABU7P3G9_9ACTN</name>
<dbReference type="Gene3D" id="1.10.10.60">
    <property type="entry name" value="Homeodomain-like"/>
    <property type="match status" value="1"/>
</dbReference>
<dbReference type="InterPro" id="IPR018060">
    <property type="entry name" value="HTH_AraC"/>
</dbReference>
<organism evidence="5 6">
    <name type="scientific">Actinacidiphila polyblastidii</name>
    <dbReference type="NCBI Taxonomy" id="3110430"/>
    <lineage>
        <taxon>Bacteria</taxon>
        <taxon>Bacillati</taxon>
        <taxon>Actinomycetota</taxon>
        <taxon>Actinomycetes</taxon>
        <taxon>Kitasatosporales</taxon>
        <taxon>Streptomycetaceae</taxon>
        <taxon>Actinacidiphila</taxon>
    </lineage>
</organism>
<dbReference type="SUPFAM" id="SSF46689">
    <property type="entry name" value="Homeodomain-like"/>
    <property type="match status" value="1"/>
</dbReference>
<accession>A0ABU7P3G9</accession>
<evidence type="ECO:0000256" key="1">
    <source>
        <dbReference type="ARBA" id="ARBA00023015"/>
    </source>
</evidence>
<dbReference type="SMART" id="SM00342">
    <property type="entry name" value="HTH_ARAC"/>
    <property type="match status" value="1"/>
</dbReference>
<evidence type="ECO:0000313" key="5">
    <source>
        <dbReference type="EMBL" id="MEE4540362.1"/>
    </source>
</evidence>
<proteinExistence type="predicted"/>
<feature type="domain" description="HTH araC/xylS-type" evidence="4">
    <location>
        <begin position="174"/>
        <end position="255"/>
    </location>
</feature>
<dbReference type="EMBL" id="JAZEWV010000001">
    <property type="protein sequence ID" value="MEE4540362.1"/>
    <property type="molecule type" value="Genomic_DNA"/>
</dbReference>
<gene>
    <name evidence="5" type="ORF">V2S66_00075</name>
</gene>
<keyword evidence="1" id="KW-0805">Transcription regulation</keyword>
<keyword evidence="3" id="KW-0804">Transcription</keyword>
<reference evidence="5 6" key="1">
    <citation type="submission" date="2023-12" db="EMBL/GenBank/DDBJ databases">
        <title>Streptomyces sp. V4-01.</title>
        <authorList>
            <person name="Somphong A."/>
            <person name="Phongsopitanun W."/>
        </authorList>
    </citation>
    <scope>NUCLEOTIDE SEQUENCE [LARGE SCALE GENOMIC DNA]</scope>
    <source>
        <strain evidence="5 6">V4-01</strain>
    </source>
</reference>
<sequence length="280" mass="30314">MARSGASPQLGANGVYGYRGSRLDLGRPRRRLELPTGEVTVFVALDQQIRIHDPARPEPRTFTSLINGARSHASVGEHSGRLAGVEVLMAPWAAYRLFGVAMSELALGALDLDEVIGRRARVLAERLHDAHGWGECFAVLDAELTSLARVGRRPDPRLTGAWRDLVGAGGGMAIEDLADRTGWSRRHLDRRFHEQIGLSPKVLARVLRLRRAARLLTEGTAPGAAAARTGFYDQAHLTGEFVRMTGLTPGRFLAERAGGAAGAEPVDRLEHEVTSVVLEA</sequence>
<evidence type="ECO:0000313" key="6">
    <source>
        <dbReference type="Proteomes" id="UP001344658"/>
    </source>
</evidence>
<dbReference type="Proteomes" id="UP001344658">
    <property type="component" value="Unassembled WGS sequence"/>
</dbReference>
<dbReference type="RefSeq" id="WP_330792011.1">
    <property type="nucleotide sequence ID" value="NZ_JAZEWV010000001.1"/>
</dbReference>
<keyword evidence="2" id="KW-0238">DNA-binding</keyword>
<dbReference type="InterPro" id="IPR050204">
    <property type="entry name" value="AraC_XylS_family_regulators"/>
</dbReference>